<accession>A0AAW0MIG2</accession>
<dbReference type="Proteomes" id="UP001460270">
    <property type="component" value="Unassembled WGS sequence"/>
</dbReference>
<reference evidence="2" key="1">
    <citation type="submission" date="2024-04" db="EMBL/GenBank/DDBJ databases">
        <title>Salinicola lusitanus LLJ914,a marine bacterium isolated from the Okinawa Trough.</title>
        <authorList>
            <person name="Li J."/>
        </authorList>
    </citation>
    <scope>NUCLEOTIDE SEQUENCE [LARGE SCALE GENOMIC DNA]</scope>
</reference>
<dbReference type="AlphaFoldDB" id="A0AAW0MIG2"/>
<comment type="caution">
    <text evidence="1">The sequence shown here is derived from an EMBL/GenBank/DDBJ whole genome shotgun (WGS) entry which is preliminary data.</text>
</comment>
<organism evidence="1 2">
    <name type="scientific">Mugilogobius chulae</name>
    <name type="common">yellowstripe goby</name>
    <dbReference type="NCBI Taxonomy" id="88201"/>
    <lineage>
        <taxon>Eukaryota</taxon>
        <taxon>Metazoa</taxon>
        <taxon>Chordata</taxon>
        <taxon>Craniata</taxon>
        <taxon>Vertebrata</taxon>
        <taxon>Euteleostomi</taxon>
        <taxon>Actinopterygii</taxon>
        <taxon>Neopterygii</taxon>
        <taxon>Teleostei</taxon>
        <taxon>Neoteleostei</taxon>
        <taxon>Acanthomorphata</taxon>
        <taxon>Gobiaria</taxon>
        <taxon>Gobiiformes</taxon>
        <taxon>Gobioidei</taxon>
        <taxon>Gobiidae</taxon>
        <taxon>Gobionellinae</taxon>
        <taxon>Mugilogobius</taxon>
    </lineage>
</organism>
<keyword evidence="2" id="KW-1185">Reference proteome</keyword>
<sequence length="126" mass="14434">MDVGFARREVFNHFVDWKTAGELSRPALSRICHSRTGHRTGTLEETEKGGEEFKSPVTAAQLLPVILRIRSSWPADTHTHREGERERFFDDRGTLHIPHYHQALTRDATLLYRTTTGSKTQPHCLV</sequence>
<gene>
    <name evidence="1" type="ORF">WMY93_031303</name>
</gene>
<protein>
    <submittedName>
        <fullName evidence="1">Uncharacterized protein</fullName>
    </submittedName>
</protein>
<dbReference type="EMBL" id="JBBPFD010000638">
    <property type="protein sequence ID" value="KAK7878053.1"/>
    <property type="molecule type" value="Genomic_DNA"/>
</dbReference>
<evidence type="ECO:0000313" key="1">
    <source>
        <dbReference type="EMBL" id="KAK7878053.1"/>
    </source>
</evidence>
<evidence type="ECO:0000313" key="2">
    <source>
        <dbReference type="Proteomes" id="UP001460270"/>
    </source>
</evidence>
<name>A0AAW0MIG2_9GOBI</name>
<proteinExistence type="predicted"/>